<dbReference type="InterPro" id="IPR001434">
    <property type="entry name" value="OmcB-like_DUF11"/>
</dbReference>
<dbReference type="PANTHER" id="PTHR33608:SF6">
    <property type="entry name" value="BLL2464 PROTEIN"/>
    <property type="match status" value="1"/>
</dbReference>
<dbReference type="EMBL" id="JBHRWN010000002">
    <property type="protein sequence ID" value="MFC3476758.1"/>
    <property type="molecule type" value="Genomic_DNA"/>
</dbReference>
<accession>A0ABD5NCQ6</accession>
<evidence type="ECO:0000313" key="4">
    <source>
        <dbReference type="EMBL" id="MFC3476758.1"/>
    </source>
</evidence>
<dbReference type="InterPro" id="IPR002881">
    <property type="entry name" value="DUF58"/>
</dbReference>
<comment type="caution">
    <text evidence="4">The sequence shown here is derived from an EMBL/GenBank/DDBJ whole genome shotgun (WGS) entry which is preliminary data.</text>
</comment>
<feature type="domain" description="DUF58" evidence="3">
    <location>
        <begin position="195"/>
        <end position="319"/>
    </location>
</feature>
<dbReference type="AlphaFoldDB" id="A0ABD5NCQ6"/>
<dbReference type="Pfam" id="PF01882">
    <property type="entry name" value="DUF58"/>
    <property type="match status" value="1"/>
</dbReference>
<feature type="region of interest" description="Disordered" evidence="1">
    <location>
        <begin position="312"/>
        <end position="346"/>
    </location>
</feature>
<organism evidence="4 5">
    <name type="scientific">Halobacterium litoreum</name>
    <dbReference type="NCBI Taxonomy" id="2039234"/>
    <lineage>
        <taxon>Archaea</taxon>
        <taxon>Methanobacteriati</taxon>
        <taxon>Methanobacteriota</taxon>
        <taxon>Stenosarchaea group</taxon>
        <taxon>Halobacteria</taxon>
        <taxon>Halobacteriales</taxon>
        <taxon>Halobacteriaceae</taxon>
        <taxon>Halobacterium</taxon>
    </lineage>
</organism>
<dbReference type="RefSeq" id="WP_232572099.1">
    <property type="nucleotide sequence ID" value="NZ_CP089466.1"/>
</dbReference>
<evidence type="ECO:0000256" key="1">
    <source>
        <dbReference type="SAM" id="MobiDB-lite"/>
    </source>
</evidence>
<gene>
    <name evidence="4" type="ORF">ACFOKC_03370</name>
</gene>
<keyword evidence="5" id="KW-1185">Reference proteome</keyword>
<reference evidence="4 5" key="1">
    <citation type="journal article" date="2019" name="Int. J. Syst. Evol. Microbiol.">
        <title>The Global Catalogue of Microorganisms (GCM) 10K type strain sequencing project: providing services to taxonomists for standard genome sequencing and annotation.</title>
        <authorList>
            <consortium name="The Broad Institute Genomics Platform"/>
            <consortium name="The Broad Institute Genome Sequencing Center for Infectious Disease"/>
            <person name="Wu L."/>
            <person name="Ma J."/>
        </authorList>
    </citation>
    <scope>NUCLEOTIDE SEQUENCE [LARGE SCALE GENOMIC DNA]</scope>
    <source>
        <strain evidence="4 5">CGMCC 1.12562</strain>
    </source>
</reference>
<protein>
    <submittedName>
        <fullName evidence="4">DUF58 domain-containing protein</fullName>
    </submittedName>
</protein>
<dbReference type="Proteomes" id="UP001595660">
    <property type="component" value="Unassembled WGS sequence"/>
</dbReference>
<dbReference type="InterPro" id="IPR047589">
    <property type="entry name" value="DUF11_rpt"/>
</dbReference>
<dbReference type="Pfam" id="PF01345">
    <property type="entry name" value="DUF11"/>
    <property type="match status" value="1"/>
</dbReference>
<dbReference type="InterPro" id="IPR013783">
    <property type="entry name" value="Ig-like_fold"/>
</dbReference>
<dbReference type="PANTHER" id="PTHR33608">
    <property type="entry name" value="BLL2464 PROTEIN"/>
    <property type="match status" value="1"/>
</dbReference>
<feature type="domain" description="DUF11" evidence="2">
    <location>
        <begin position="52"/>
        <end position="113"/>
    </location>
</feature>
<evidence type="ECO:0000259" key="3">
    <source>
        <dbReference type="Pfam" id="PF01882"/>
    </source>
</evidence>
<evidence type="ECO:0000313" key="5">
    <source>
        <dbReference type="Proteomes" id="UP001595660"/>
    </source>
</evidence>
<name>A0ABD5NCQ6_9EURY</name>
<proteinExistence type="predicted"/>
<dbReference type="NCBIfam" id="TIGR01451">
    <property type="entry name" value="B_ant_repeat"/>
    <property type="match status" value="1"/>
</dbReference>
<dbReference type="GeneID" id="69117326"/>
<dbReference type="Gene3D" id="2.60.40.10">
    <property type="entry name" value="Immunoglobulins"/>
    <property type="match status" value="1"/>
</dbReference>
<sequence length="455" mass="46539">MTASRFGGALLATLALAGAGVASGQQSLFVAAAIPLAFVVYGALSTPGDAGDLRVSRTLSKESPLPGDRVTVTVTVENASETVFPDVRVADGAPDGLRVVDGATTGGFALPAGETATFSYTVVADRGQFPFDAPTVRVRGAGAAVERTDSVAADGADVLHCRVSVADIPLRRQTTAHSGQLPTDTGGPGIEFHSTRDYQHGDPVARINWRRYAKTGELSTVNYRERRSAAVVLVVDARDACDVAARSGTPSGASLSAYAAAQAVRPLEGAGHQVGLAAFGVGEGAGSDPAWVPPGNGDAHHARLATVLDAAVESDEGESSEPTEDDAPEPPEQTAQAAADGGNAWLDDATEDDARVHRLADLLPSGTQVVVCSPALDDFPVAVTRRLLADGHRVTALSPDVTATDTPGRTLAAADRALALGDLDATSAQVVDWTPGESLASAVARTTTAVEEGQR</sequence>
<evidence type="ECO:0000259" key="2">
    <source>
        <dbReference type="Pfam" id="PF01345"/>
    </source>
</evidence>
<feature type="compositionally biased region" description="Acidic residues" evidence="1">
    <location>
        <begin position="312"/>
        <end position="329"/>
    </location>
</feature>